<feature type="binding site" evidence="19">
    <location>
        <position position="295"/>
    </location>
    <ligand>
        <name>phosphoenolpyruvate</name>
        <dbReference type="ChEBI" id="CHEBI:58702"/>
    </ligand>
</feature>
<dbReference type="PANTHER" id="PTHR46244">
    <property type="entry name" value="PHOSPHOENOLPYRUVATE-PROTEIN PHOSPHOTRANSFERASE"/>
    <property type="match status" value="1"/>
</dbReference>
<dbReference type="Gene3D" id="3.20.20.60">
    <property type="entry name" value="Phosphoenolpyruvate-binding domains"/>
    <property type="match status" value="1"/>
</dbReference>
<dbReference type="AlphaFoldDB" id="A0A0P6XHX4"/>
<dbReference type="RefSeq" id="WP_054521584.1">
    <property type="nucleotide sequence ID" value="NZ_LGKO01000004.1"/>
</dbReference>
<dbReference type="InterPro" id="IPR036637">
    <property type="entry name" value="Phosphohistidine_dom_sf"/>
</dbReference>
<dbReference type="InterPro" id="IPR050499">
    <property type="entry name" value="PEP-utilizing_PTS_enzyme"/>
</dbReference>
<comment type="subcellular location">
    <subcellularLocation>
        <location evidence="4 17">Cytoplasm</location>
    </subcellularLocation>
</comment>
<evidence type="ECO:0000313" key="25">
    <source>
        <dbReference type="Proteomes" id="UP000050544"/>
    </source>
</evidence>
<evidence type="ECO:0000256" key="16">
    <source>
        <dbReference type="ARBA" id="ARBA00033235"/>
    </source>
</evidence>
<dbReference type="InterPro" id="IPR015813">
    <property type="entry name" value="Pyrv/PenolPyrv_kinase-like_dom"/>
</dbReference>
<keyword evidence="12 17" id="KW-0598">Phosphotransferase system</keyword>
<comment type="catalytic activity">
    <reaction evidence="1 17">
        <text>L-histidyl-[protein] + phosphoenolpyruvate = N(pros)-phospho-L-histidyl-[protein] + pyruvate</text>
        <dbReference type="Rhea" id="RHEA:23880"/>
        <dbReference type="Rhea" id="RHEA-COMP:9745"/>
        <dbReference type="Rhea" id="RHEA-COMP:9746"/>
        <dbReference type="ChEBI" id="CHEBI:15361"/>
        <dbReference type="ChEBI" id="CHEBI:29979"/>
        <dbReference type="ChEBI" id="CHEBI:58702"/>
        <dbReference type="ChEBI" id="CHEBI:64837"/>
        <dbReference type="EC" id="2.7.3.9"/>
    </reaction>
</comment>
<dbReference type="InterPro" id="IPR040442">
    <property type="entry name" value="Pyrv_kinase-like_dom_sf"/>
</dbReference>
<evidence type="ECO:0000259" key="22">
    <source>
        <dbReference type="Pfam" id="PF02896"/>
    </source>
</evidence>
<dbReference type="InterPro" id="IPR008731">
    <property type="entry name" value="PTS_EIN"/>
</dbReference>
<keyword evidence="9 17" id="KW-0963">Cytoplasm</keyword>
<dbReference type="GO" id="GO:0046872">
    <property type="term" value="F:metal ion binding"/>
    <property type="evidence" value="ECO:0007669"/>
    <property type="project" value="UniProtKB-KW"/>
</dbReference>
<feature type="binding site" evidence="20">
    <location>
        <position position="454"/>
    </location>
    <ligand>
        <name>Mg(2+)</name>
        <dbReference type="ChEBI" id="CHEBI:18420"/>
    </ligand>
</feature>
<dbReference type="InterPro" id="IPR006318">
    <property type="entry name" value="PTS_EI-like"/>
</dbReference>
<dbReference type="InterPro" id="IPR024692">
    <property type="entry name" value="PTS_EI"/>
</dbReference>
<reference evidence="24 25" key="1">
    <citation type="submission" date="2015-07" db="EMBL/GenBank/DDBJ databases">
        <title>Whole genome sequence of Thermanaerothrix daxensis DSM 23592.</title>
        <authorList>
            <person name="Hemp J."/>
            <person name="Ward L.M."/>
            <person name="Pace L.A."/>
            <person name="Fischer W.W."/>
        </authorList>
    </citation>
    <scope>NUCLEOTIDE SEQUENCE [LARGE SCALE GENOMIC DNA]</scope>
    <source>
        <strain evidence="24 25">GNS-1</strain>
    </source>
</reference>
<comment type="function">
    <text evidence="3 17">General (non sugar-specific) component of the phosphoenolpyruvate-dependent sugar phosphotransferase system (sugar PTS). This major carbohydrate active-transport system catalyzes the phosphorylation of incoming sugar substrates concomitantly with their translocation across the cell membrane. Enzyme I transfers the phosphoryl group from phosphoenolpyruvate (PEP) to the phosphoryl carrier protein (HPr).</text>
</comment>
<feature type="binding site" evidence="20">
    <location>
        <position position="430"/>
    </location>
    <ligand>
        <name>Mg(2+)</name>
        <dbReference type="ChEBI" id="CHEBI:18420"/>
    </ligand>
</feature>
<comment type="caution">
    <text evidence="24">The sequence shown here is derived from an EMBL/GenBank/DDBJ whole genome shotgun (WGS) entry which is preliminary data.</text>
</comment>
<dbReference type="GO" id="GO:0016301">
    <property type="term" value="F:kinase activity"/>
    <property type="evidence" value="ECO:0007669"/>
    <property type="project" value="UniProtKB-KW"/>
</dbReference>
<feature type="domain" description="Phosphotransferase system enzyme I N-terminal" evidence="23">
    <location>
        <begin position="5"/>
        <end position="126"/>
    </location>
</feature>
<protein>
    <recommendedName>
        <fullName evidence="7 17">Phosphoenolpyruvate-protein phosphotransferase</fullName>
        <ecNumber evidence="6 17">2.7.3.9</ecNumber>
    </recommendedName>
    <alternativeName>
        <fullName evidence="16 17">Phosphotransferase system, enzyme I</fullName>
    </alternativeName>
</protein>
<feature type="binding site" evidence="19">
    <location>
        <position position="464"/>
    </location>
    <ligand>
        <name>phosphoenolpyruvate</name>
        <dbReference type="ChEBI" id="CHEBI:58702"/>
    </ligand>
</feature>
<dbReference type="InterPro" id="IPR018274">
    <property type="entry name" value="PEP_util_AS"/>
</dbReference>
<evidence type="ECO:0000256" key="19">
    <source>
        <dbReference type="PIRSR" id="PIRSR000732-2"/>
    </source>
</evidence>
<feature type="active site" description="Tele-phosphohistidine intermediate" evidence="18">
    <location>
        <position position="188"/>
    </location>
</feature>
<evidence type="ECO:0000256" key="18">
    <source>
        <dbReference type="PIRSR" id="PIRSR000732-1"/>
    </source>
</evidence>
<evidence type="ECO:0000256" key="12">
    <source>
        <dbReference type="ARBA" id="ARBA00022683"/>
    </source>
</evidence>
<dbReference type="NCBIfam" id="TIGR01417">
    <property type="entry name" value="PTS_I_fam"/>
    <property type="match status" value="1"/>
</dbReference>
<dbReference type="Pfam" id="PF02896">
    <property type="entry name" value="PEP-utilizers_C"/>
    <property type="match status" value="1"/>
</dbReference>
<dbReference type="PATRIC" id="fig|869279.4.peg.2322"/>
<accession>A0A0P6XHX4</accession>
<keyword evidence="13 17" id="KW-0479">Metal-binding</keyword>
<dbReference type="GO" id="GO:0005737">
    <property type="term" value="C:cytoplasm"/>
    <property type="evidence" value="ECO:0007669"/>
    <property type="project" value="UniProtKB-SubCell"/>
</dbReference>
<evidence type="ECO:0000256" key="9">
    <source>
        <dbReference type="ARBA" id="ARBA00022490"/>
    </source>
</evidence>
<feature type="domain" description="PEP-utilising enzyme C-terminal" evidence="22">
    <location>
        <begin position="256"/>
        <end position="539"/>
    </location>
</feature>
<evidence type="ECO:0000256" key="7">
    <source>
        <dbReference type="ARBA" id="ARBA00016544"/>
    </source>
</evidence>
<dbReference type="Pfam" id="PF05524">
    <property type="entry name" value="PEP-utilisers_N"/>
    <property type="match status" value="1"/>
</dbReference>
<evidence type="ECO:0000259" key="21">
    <source>
        <dbReference type="Pfam" id="PF00391"/>
    </source>
</evidence>
<keyword evidence="11 17" id="KW-0808">Transferase</keyword>
<evidence type="ECO:0000259" key="23">
    <source>
        <dbReference type="Pfam" id="PF05524"/>
    </source>
</evidence>
<dbReference type="SUPFAM" id="SSF52009">
    <property type="entry name" value="Phosphohistidine domain"/>
    <property type="match status" value="1"/>
</dbReference>
<dbReference type="PROSITE" id="PS00742">
    <property type="entry name" value="PEP_ENZYMES_2"/>
    <property type="match status" value="1"/>
</dbReference>
<name>A0A0P6XHX4_9CHLR</name>
<dbReference type="PIRSF" id="PIRSF000732">
    <property type="entry name" value="PTS_enzyme_I"/>
    <property type="match status" value="1"/>
</dbReference>
<dbReference type="Proteomes" id="UP000050544">
    <property type="component" value="Unassembled WGS sequence"/>
</dbReference>
<keyword evidence="8 17" id="KW-0813">Transport</keyword>
<dbReference type="PRINTS" id="PR01736">
    <property type="entry name" value="PHPHTRNFRASE"/>
</dbReference>
<dbReference type="InterPro" id="IPR036618">
    <property type="entry name" value="PtsI_HPr-bd_sf"/>
</dbReference>
<dbReference type="SUPFAM" id="SSF47831">
    <property type="entry name" value="Enzyme I of the PEP:sugar phosphotransferase system HPr-binding (sub)domain"/>
    <property type="match status" value="1"/>
</dbReference>
<evidence type="ECO:0000256" key="8">
    <source>
        <dbReference type="ARBA" id="ARBA00022448"/>
    </source>
</evidence>
<evidence type="ECO:0000256" key="5">
    <source>
        <dbReference type="ARBA" id="ARBA00007837"/>
    </source>
</evidence>
<evidence type="ECO:0000256" key="4">
    <source>
        <dbReference type="ARBA" id="ARBA00004496"/>
    </source>
</evidence>
<comment type="cofactor">
    <cofactor evidence="2 17 20">
        <name>Mg(2+)</name>
        <dbReference type="ChEBI" id="CHEBI:18420"/>
    </cofactor>
</comment>
<feature type="binding site" evidence="19">
    <location>
        <begin position="453"/>
        <end position="454"/>
    </location>
    <ligand>
        <name>phosphoenolpyruvate</name>
        <dbReference type="ChEBI" id="CHEBI:58702"/>
    </ligand>
</feature>
<dbReference type="STRING" id="869279.SE15_07965"/>
<dbReference type="GO" id="GO:0008965">
    <property type="term" value="F:phosphoenolpyruvate-protein phosphotransferase activity"/>
    <property type="evidence" value="ECO:0007669"/>
    <property type="project" value="UniProtKB-EC"/>
</dbReference>
<dbReference type="OrthoDB" id="9765468at2"/>
<proteinExistence type="inferred from homology"/>
<evidence type="ECO:0000256" key="20">
    <source>
        <dbReference type="PIRSR" id="PIRSR000732-3"/>
    </source>
</evidence>
<dbReference type="Pfam" id="PF00391">
    <property type="entry name" value="PEP-utilizers"/>
    <property type="match status" value="1"/>
</dbReference>
<dbReference type="EC" id="2.7.3.9" evidence="6 17"/>
<organism evidence="24 25">
    <name type="scientific">Thermanaerothrix daxensis</name>
    <dbReference type="NCBI Taxonomy" id="869279"/>
    <lineage>
        <taxon>Bacteria</taxon>
        <taxon>Bacillati</taxon>
        <taxon>Chloroflexota</taxon>
        <taxon>Anaerolineae</taxon>
        <taxon>Anaerolineales</taxon>
        <taxon>Anaerolineaceae</taxon>
        <taxon>Thermanaerothrix</taxon>
    </lineage>
</organism>
<dbReference type="GO" id="GO:0009401">
    <property type="term" value="P:phosphoenolpyruvate-dependent sugar phosphotransferase system"/>
    <property type="evidence" value="ECO:0007669"/>
    <property type="project" value="UniProtKB-KW"/>
</dbReference>
<keyword evidence="25" id="KW-1185">Reference proteome</keyword>
<dbReference type="Gene3D" id="3.50.30.10">
    <property type="entry name" value="Phosphohistidine domain"/>
    <property type="match status" value="1"/>
</dbReference>
<evidence type="ECO:0000256" key="17">
    <source>
        <dbReference type="PIRNR" id="PIRNR000732"/>
    </source>
</evidence>
<evidence type="ECO:0000256" key="6">
    <source>
        <dbReference type="ARBA" id="ARBA00012232"/>
    </source>
</evidence>
<evidence type="ECO:0000256" key="11">
    <source>
        <dbReference type="ARBA" id="ARBA00022679"/>
    </source>
</evidence>
<evidence type="ECO:0000256" key="14">
    <source>
        <dbReference type="ARBA" id="ARBA00022777"/>
    </source>
</evidence>
<keyword evidence="15 17" id="KW-0460">Magnesium</keyword>
<evidence type="ECO:0000256" key="13">
    <source>
        <dbReference type="ARBA" id="ARBA00022723"/>
    </source>
</evidence>
<feature type="binding site" evidence="19">
    <location>
        <position position="331"/>
    </location>
    <ligand>
        <name>phosphoenolpyruvate</name>
        <dbReference type="ChEBI" id="CHEBI:58702"/>
    </ligand>
</feature>
<comment type="similarity">
    <text evidence="5 17">Belongs to the PEP-utilizing enzyme family.</text>
</comment>
<dbReference type="Gene3D" id="1.10.274.10">
    <property type="entry name" value="PtsI, HPr-binding domain"/>
    <property type="match status" value="1"/>
</dbReference>
<dbReference type="EMBL" id="LGKO01000004">
    <property type="protein sequence ID" value="KPL83181.1"/>
    <property type="molecule type" value="Genomic_DNA"/>
</dbReference>
<feature type="active site" description="Proton donor" evidence="18">
    <location>
        <position position="501"/>
    </location>
</feature>
<dbReference type="InterPro" id="IPR008279">
    <property type="entry name" value="PEP-util_enz_mobile_dom"/>
</dbReference>
<evidence type="ECO:0000256" key="2">
    <source>
        <dbReference type="ARBA" id="ARBA00001946"/>
    </source>
</evidence>
<evidence type="ECO:0000256" key="1">
    <source>
        <dbReference type="ARBA" id="ARBA00000683"/>
    </source>
</evidence>
<feature type="domain" description="PEP-utilising enzyme mobile" evidence="21">
    <location>
        <begin position="153"/>
        <end position="224"/>
    </location>
</feature>
<sequence>MKTIQGIGASPGIAIGPAYRFQRMDLHVEARTVHDVDAEFARFFQALEMAEGQLRLVHEKARREAGADQAAIFEAQLEMLRDPELLGETQAAIRDQRLNAEAAWWSTVERFASILEEMESEYFRARAADIRDVGRRVLRILKGITEEPVQLTQSVVVLAQDLSPSDTVSLDKSMVLGFCTAGGGETSHTAILARSLGLPAVVAAGPEVLEIPSGTQVIVDGVQGLLIVEPDEPTQITFIQRREALARLRQEAFAHCKEPAVTLDGHRVEVVANIGNVEGARIALEHGAEGVGLLRTEFLYLERSTLPDEEEQYQAYRAILEAFGQQPVVLRTLDIGGDKELAYMELPKEENPFLGVRGIRLCLAHPELFRPQIRAALRAGVGYNLKLMFPMIATLDEVRAAKRIVEECREELHRDGKPVAESIEIGIMVEVPSAAVMAEHFAREVDFFSIGTNDLTQYTLAADRANAQLADLISAFSPAVLILIGQVIQAAHRHGKWVGLCGELAGEPLGIPILLGLGLDEFSMNPSAIPLAKQIIRSLSLPQCQELAREVLKLESAQAVKERVRERLPFLVLS</sequence>
<evidence type="ECO:0000256" key="15">
    <source>
        <dbReference type="ARBA" id="ARBA00022842"/>
    </source>
</evidence>
<evidence type="ECO:0000256" key="10">
    <source>
        <dbReference type="ARBA" id="ARBA00022597"/>
    </source>
</evidence>
<evidence type="ECO:0000313" key="24">
    <source>
        <dbReference type="EMBL" id="KPL83181.1"/>
    </source>
</evidence>
<keyword evidence="10 17" id="KW-0762">Sugar transport</keyword>
<gene>
    <name evidence="24" type="ORF">SE15_07965</name>
</gene>
<dbReference type="SUPFAM" id="SSF51621">
    <property type="entry name" value="Phosphoenolpyruvate/pyruvate domain"/>
    <property type="match status" value="1"/>
</dbReference>
<keyword evidence="14 17" id="KW-0418">Kinase</keyword>
<dbReference type="PANTHER" id="PTHR46244:SF3">
    <property type="entry name" value="PHOSPHOENOLPYRUVATE-PROTEIN PHOSPHOTRANSFERASE"/>
    <property type="match status" value="1"/>
</dbReference>
<dbReference type="InterPro" id="IPR000121">
    <property type="entry name" value="PEP_util_C"/>
</dbReference>
<dbReference type="PROSITE" id="PS00370">
    <property type="entry name" value="PEP_ENZYMES_PHOS_SITE"/>
    <property type="match status" value="1"/>
</dbReference>
<dbReference type="InterPro" id="IPR023151">
    <property type="entry name" value="PEP_util_CS"/>
</dbReference>
<evidence type="ECO:0000256" key="3">
    <source>
        <dbReference type="ARBA" id="ARBA00002728"/>
    </source>
</evidence>